<dbReference type="Pfam" id="PF01196">
    <property type="entry name" value="Ribosomal_L17"/>
    <property type="match status" value="1"/>
</dbReference>
<evidence type="ECO:0000256" key="5">
    <source>
        <dbReference type="ARBA" id="ARBA00035413"/>
    </source>
</evidence>
<dbReference type="Gene3D" id="3.90.1030.10">
    <property type="entry name" value="Ribosomal protein L17"/>
    <property type="match status" value="1"/>
</dbReference>
<dbReference type="GO" id="GO:0005762">
    <property type="term" value="C:mitochondrial large ribosomal subunit"/>
    <property type="evidence" value="ECO:0007669"/>
    <property type="project" value="TreeGrafter"/>
</dbReference>
<dbReference type="FunFam" id="3.90.1030.10:FF:000009">
    <property type="entry name" value="39S ribosomal protein L17, mitochondrial"/>
    <property type="match status" value="1"/>
</dbReference>
<protein>
    <recommendedName>
        <fullName evidence="4">Large ribosomal subunit protein bL17m</fullName>
    </recommendedName>
    <alternativeName>
        <fullName evidence="5">39S ribosomal protein L17, mitochondrial</fullName>
    </alternativeName>
</protein>
<sequence>MPHAEVSKLVSQLRIKVNPTYRRLKNPKGPQGRHEIIQNILTGLFKYERIELIYTKADEARGYAERLISEAIRNGDCHKPTMELADYWLKEKQVVHKLFKVLVPRYQNYNMSYTRVHKVTAQYPDGRYPRTLLELRGNPFPRLTQDQSSNRNLIHNVLFDEAKKEYRAQKYAEIAEHLSAPEGPSDSKPVSET</sequence>
<comment type="similarity">
    <text evidence="1">Belongs to the bacterial ribosomal protein bL17 family.</text>
</comment>
<reference evidence="6" key="1">
    <citation type="submission" date="2015-11" db="EMBL/GenBank/DDBJ databases">
        <title>De novo transcriptome assembly of four potential Pierce s Disease insect vectors from Arizona vineyards.</title>
        <authorList>
            <person name="Tassone E.E."/>
        </authorList>
    </citation>
    <scope>NUCLEOTIDE SEQUENCE</scope>
</reference>
<evidence type="ECO:0000256" key="4">
    <source>
        <dbReference type="ARBA" id="ARBA00035290"/>
    </source>
</evidence>
<dbReference type="SUPFAM" id="SSF64263">
    <property type="entry name" value="Prokaryotic ribosomal protein L17"/>
    <property type="match status" value="1"/>
</dbReference>
<evidence type="ECO:0000256" key="1">
    <source>
        <dbReference type="ARBA" id="ARBA00008777"/>
    </source>
</evidence>
<dbReference type="PANTHER" id="PTHR14413">
    <property type="entry name" value="RIBOSOMAL PROTEIN L17"/>
    <property type="match status" value="1"/>
</dbReference>
<dbReference type="GO" id="GO:0003735">
    <property type="term" value="F:structural constituent of ribosome"/>
    <property type="evidence" value="ECO:0007669"/>
    <property type="project" value="InterPro"/>
</dbReference>
<dbReference type="InterPro" id="IPR036373">
    <property type="entry name" value="Ribosomal_bL17_sf"/>
</dbReference>
<name>A0A1B6GM05_9HEMI</name>
<evidence type="ECO:0000256" key="2">
    <source>
        <dbReference type="ARBA" id="ARBA00022980"/>
    </source>
</evidence>
<keyword evidence="2" id="KW-0689">Ribosomal protein</keyword>
<dbReference type="PANTHER" id="PTHR14413:SF16">
    <property type="entry name" value="LARGE RIBOSOMAL SUBUNIT PROTEIN BL17M"/>
    <property type="match status" value="1"/>
</dbReference>
<gene>
    <name evidence="6" type="ORF">g.7635</name>
</gene>
<dbReference type="AlphaFoldDB" id="A0A1B6GM05"/>
<organism evidence="6">
    <name type="scientific">Cuerna arida</name>
    <dbReference type="NCBI Taxonomy" id="1464854"/>
    <lineage>
        <taxon>Eukaryota</taxon>
        <taxon>Metazoa</taxon>
        <taxon>Ecdysozoa</taxon>
        <taxon>Arthropoda</taxon>
        <taxon>Hexapoda</taxon>
        <taxon>Insecta</taxon>
        <taxon>Pterygota</taxon>
        <taxon>Neoptera</taxon>
        <taxon>Paraneoptera</taxon>
        <taxon>Hemiptera</taxon>
        <taxon>Auchenorrhyncha</taxon>
        <taxon>Membracoidea</taxon>
        <taxon>Cicadellidae</taxon>
        <taxon>Cicadellinae</taxon>
        <taxon>Proconiini</taxon>
        <taxon>Cuerna</taxon>
    </lineage>
</organism>
<dbReference type="EMBL" id="GECZ01006315">
    <property type="protein sequence ID" value="JAS63454.1"/>
    <property type="molecule type" value="Transcribed_RNA"/>
</dbReference>
<keyword evidence="3" id="KW-0687">Ribonucleoprotein</keyword>
<evidence type="ECO:0000313" key="6">
    <source>
        <dbReference type="EMBL" id="JAS63454.1"/>
    </source>
</evidence>
<evidence type="ECO:0000256" key="3">
    <source>
        <dbReference type="ARBA" id="ARBA00023274"/>
    </source>
</evidence>
<dbReference type="InterPro" id="IPR000456">
    <property type="entry name" value="Ribosomal_bL17"/>
</dbReference>
<proteinExistence type="inferred from homology"/>
<dbReference type="GO" id="GO:0006412">
    <property type="term" value="P:translation"/>
    <property type="evidence" value="ECO:0007669"/>
    <property type="project" value="InterPro"/>
</dbReference>
<accession>A0A1B6GM05</accession>